<comment type="caution">
    <text evidence="1">The sequence shown here is derived from an EMBL/GenBank/DDBJ whole genome shotgun (WGS) entry which is preliminary data.</text>
</comment>
<accession>A0A420WK84</accession>
<reference evidence="1 2" key="1">
    <citation type="submission" date="2018-10" db="EMBL/GenBank/DDBJ databases">
        <title>Genomic Encyclopedia of Type Strains, Phase IV (KMG-IV): sequencing the most valuable type-strain genomes for metagenomic binning, comparative biology and taxonomic classification.</title>
        <authorList>
            <person name="Goeker M."/>
        </authorList>
    </citation>
    <scope>NUCLEOTIDE SEQUENCE [LARGE SCALE GENOMIC DNA]</scope>
    <source>
        <strain evidence="1 2">DSM 22008</strain>
    </source>
</reference>
<dbReference type="EMBL" id="RBII01000001">
    <property type="protein sequence ID" value="RKQ71315.1"/>
    <property type="molecule type" value="Genomic_DNA"/>
</dbReference>
<dbReference type="InParanoid" id="A0A420WK84"/>
<dbReference type="Proteomes" id="UP000282211">
    <property type="component" value="Unassembled WGS sequence"/>
</dbReference>
<keyword evidence="2" id="KW-1185">Reference proteome</keyword>
<dbReference type="AlphaFoldDB" id="A0A420WK84"/>
<gene>
    <name evidence="1" type="ORF">DES40_0628</name>
</gene>
<evidence type="ECO:0000313" key="2">
    <source>
        <dbReference type="Proteomes" id="UP000282211"/>
    </source>
</evidence>
<proteinExistence type="predicted"/>
<evidence type="ECO:0000313" key="1">
    <source>
        <dbReference type="EMBL" id="RKQ71315.1"/>
    </source>
</evidence>
<protein>
    <submittedName>
        <fullName evidence="1">Uncharacterized protein</fullName>
    </submittedName>
</protein>
<organism evidence="1 2">
    <name type="scientific">Litorimonas taeanensis</name>
    <dbReference type="NCBI Taxonomy" id="568099"/>
    <lineage>
        <taxon>Bacteria</taxon>
        <taxon>Pseudomonadati</taxon>
        <taxon>Pseudomonadota</taxon>
        <taxon>Alphaproteobacteria</taxon>
        <taxon>Maricaulales</taxon>
        <taxon>Robiginitomaculaceae</taxon>
    </lineage>
</organism>
<sequence>MQELEKRPYTFPDTEALKMANRRTTLEKRLQDLDWQIKFAKNQIFYNEEKRLRHTEQLQEFRDRAIKELNGLNQD</sequence>
<name>A0A420WK84_9PROT</name>